<accession>A0A1Y2JRE4</accession>
<name>A0A1Y2JRE4_BRAJP</name>
<feature type="compositionally biased region" description="Basic residues" evidence="1">
    <location>
        <begin position="128"/>
        <end position="138"/>
    </location>
</feature>
<evidence type="ECO:0000313" key="3">
    <source>
        <dbReference type="Proteomes" id="UP000193335"/>
    </source>
</evidence>
<organism evidence="2 3">
    <name type="scientific">Bradyrhizobium japonicum</name>
    <dbReference type="NCBI Taxonomy" id="375"/>
    <lineage>
        <taxon>Bacteria</taxon>
        <taxon>Pseudomonadati</taxon>
        <taxon>Pseudomonadota</taxon>
        <taxon>Alphaproteobacteria</taxon>
        <taxon>Hyphomicrobiales</taxon>
        <taxon>Nitrobacteraceae</taxon>
        <taxon>Bradyrhizobium</taxon>
    </lineage>
</organism>
<evidence type="ECO:0000256" key="1">
    <source>
        <dbReference type="SAM" id="MobiDB-lite"/>
    </source>
</evidence>
<gene>
    <name evidence="2" type="ORF">BSZ19_18460</name>
</gene>
<dbReference type="EMBL" id="NAFL01000248">
    <property type="protein sequence ID" value="OSJ32536.1"/>
    <property type="molecule type" value="Genomic_DNA"/>
</dbReference>
<dbReference type="AlphaFoldDB" id="A0A1Y2JRE4"/>
<evidence type="ECO:0000313" key="2">
    <source>
        <dbReference type="EMBL" id="OSJ32536.1"/>
    </source>
</evidence>
<proteinExistence type="predicted"/>
<feature type="region of interest" description="Disordered" evidence="1">
    <location>
        <begin position="121"/>
        <end position="151"/>
    </location>
</feature>
<sequence length="151" mass="17194">MLEQQGGAFLDYVEARRKLGKPLFYDPARGRGGKVANPQYKKTAERVADWIRVGLKIKNVQPNHAWRHLFKSIARHVKMDREVEGFITGHRPKGSNAGHDYGDRWAATMSAEIEKYPRFDIPELKKPPAPHRVRRRTRAQIAADEAAKAVA</sequence>
<reference evidence="2 3" key="1">
    <citation type="submission" date="2017-03" db="EMBL/GenBank/DDBJ databases">
        <title>Whole genome sequences of fourteen strains of Bradyrhizobium canariense and one strain of Bradyrhizobium japonicum isolated from Lupinus (Papilionoideae: Genisteae) species in Algeria.</title>
        <authorList>
            <person name="Crovadore J."/>
            <person name="Chekireb D."/>
            <person name="Brachmann A."/>
            <person name="Chablais R."/>
            <person name="Cochard B."/>
            <person name="Lefort F."/>
        </authorList>
    </citation>
    <scope>NUCLEOTIDE SEQUENCE [LARGE SCALE GENOMIC DNA]</scope>
    <source>
        <strain evidence="2 3">UBMA197</strain>
    </source>
</reference>
<evidence type="ECO:0008006" key="4">
    <source>
        <dbReference type="Google" id="ProtNLM"/>
    </source>
</evidence>
<comment type="caution">
    <text evidence="2">The sequence shown here is derived from an EMBL/GenBank/DDBJ whole genome shotgun (WGS) entry which is preliminary data.</text>
</comment>
<dbReference type="Proteomes" id="UP000193335">
    <property type="component" value="Unassembled WGS sequence"/>
</dbReference>
<protein>
    <recommendedName>
        <fullName evidence="4">Tyr recombinase domain-containing protein</fullName>
    </recommendedName>
</protein>